<dbReference type="AlphaFoldDB" id="A0A3E2MZE5"/>
<evidence type="ECO:0000313" key="1">
    <source>
        <dbReference type="EMBL" id="RFZ45062.1"/>
    </source>
</evidence>
<name>A0A3E2MZE5_MYCMR</name>
<evidence type="ECO:0000313" key="2">
    <source>
        <dbReference type="Proteomes" id="UP000257451"/>
    </source>
</evidence>
<dbReference type="EMBL" id="PEDF01000036">
    <property type="protein sequence ID" value="RFZ45062.1"/>
    <property type="molecule type" value="Genomic_DNA"/>
</dbReference>
<sequence>MPTCKGSLDVFDIYPGAADGHDAVDVGSMFGDASDIDPRR</sequence>
<protein>
    <submittedName>
        <fullName evidence="1">Uncharacterized protein</fullName>
    </submittedName>
</protein>
<proteinExistence type="predicted"/>
<dbReference type="Proteomes" id="UP000257451">
    <property type="component" value="Unassembled WGS sequence"/>
</dbReference>
<comment type="caution">
    <text evidence="1">The sequence shown here is derived from an EMBL/GenBank/DDBJ whole genome shotgun (WGS) entry which is preliminary data.</text>
</comment>
<gene>
    <name evidence="1" type="ORF">DAVIS_01264</name>
</gene>
<dbReference type="RefSeq" id="WP_261860226.1">
    <property type="nucleotide sequence ID" value="NZ_BQLA01000358.1"/>
</dbReference>
<accession>A0A3E2MZE5</accession>
<reference evidence="1 2" key="1">
    <citation type="journal article" date="2018" name="Sci. Rep.">
        <title>Extensive genomic diversity among Mycobacterium marinum strains revealed by whole genome sequencing.</title>
        <authorList>
            <person name="Das S."/>
            <person name="Pettersson B.M."/>
            <person name="Behra P.R."/>
            <person name="Mallick A."/>
            <person name="Cheramie M."/>
            <person name="Ramesh M."/>
            <person name="Shirreff L."/>
            <person name="DuCote T."/>
            <person name="Dasgupta S."/>
            <person name="Ennis D.G."/>
            <person name="Kirsebom L.A."/>
        </authorList>
    </citation>
    <scope>NUCLEOTIDE SEQUENCE [LARGE SCALE GENOMIC DNA]</scope>
    <source>
        <strain evidence="1 2">Davis1</strain>
    </source>
</reference>
<organism evidence="1 2">
    <name type="scientific">Mycobacterium marinum</name>
    <dbReference type="NCBI Taxonomy" id="1781"/>
    <lineage>
        <taxon>Bacteria</taxon>
        <taxon>Bacillati</taxon>
        <taxon>Actinomycetota</taxon>
        <taxon>Actinomycetes</taxon>
        <taxon>Mycobacteriales</taxon>
        <taxon>Mycobacteriaceae</taxon>
        <taxon>Mycobacterium</taxon>
        <taxon>Mycobacterium ulcerans group</taxon>
    </lineage>
</organism>